<keyword evidence="1" id="KW-0802">TPR repeat</keyword>
<keyword evidence="4" id="KW-1185">Reference proteome</keyword>
<feature type="region of interest" description="Disordered" evidence="2">
    <location>
        <begin position="745"/>
        <end position="775"/>
    </location>
</feature>
<evidence type="ECO:0000313" key="4">
    <source>
        <dbReference type="Proteomes" id="UP000256970"/>
    </source>
</evidence>
<dbReference type="PANTHER" id="PTHR23082">
    <property type="entry name" value="TRANSCRIPTION INITIATION FACTOR IIIC TFIIIC , POLYPEPTIDE 3-RELATED"/>
    <property type="match status" value="1"/>
</dbReference>
<dbReference type="AlphaFoldDB" id="A0A383W8F4"/>
<reference evidence="3 4" key="1">
    <citation type="submission" date="2016-10" db="EMBL/GenBank/DDBJ databases">
        <authorList>
            <person name="Cai Z."/>
        </authorList>
    </citation>
    <scope>NUCLEOTIDE SEQUENCE [LARGE SCALE GENOMIC DNA]</scope>
</reference>
<feature type="compositionally biased region" description="Low complexity" evidence="2">
    <location>
        <begin position="1003"/>
        <end position="1015"/>
    </location>
</feature>
<dbReference type="InterPro" id="IPR011990">
    <property type="entry name" value="TPR-like_helical_dom_sf"/>
</dbReference>
<evidence type="ECO:0000256" key="1">
    <source>
        <dbReference type="PROSITE-ProRule" id="PRU00339"/>
    </source>
</evidence>
<feature type="repeat" description="TPR" evidence="1">
    <location>
        <begin position="947"/>
        <end position="980"/>
    </location>
</feature>
<proteinExistence type="predicted"/>
<accession>A0A383W8F4</accession>
<feature type="region of interest" description="Disordered" evidence="2">
    <location>
        <begin position="648"/>
        <end position="668"/>
    </location>
</feature>
<feature type="compositionally biased region" description="Acidic residues" evidence="2">
    <location>
        <begin position="1"/>
        <end position="25"/>
    </location>
</feature>
<feature type="region of interest" description="Disordered" evidence="2">
    <location>
        <begin position="1"/>
        <end position="157"/>
    </location>
</feature>
<dbReference type="SMART" id="SM00028">
    <property type="entry name" value="TPR"/>
    <property type="match status" value="7"/>
</dbReference>
<protein>
    <submittedName>
        <fullName evidence="3">Uncharacterized protein</fullName>
    </submittedName>
</protein>
<dbReference type="STRING" id="3088.A0A383W8F4"/>
<name>A0A383W8F4_TETOB</name>
<evidence type="ECO:0000256" key="2">
    <source>
        <dbReference type="SAM" id="MobiDB-lite"/>
    </source>
</evidence>
<gene>
    <name evidence="3" type="ORF">BQ4739_LOCUS13389</name>
</gene>
<dbReference type="Proteomes" id="UP000256970">
    <property type="component" value="Unassembled WGS sequence"/>
</dbReference>
<dbReference type="EMBL" id="FNXT01001188">
    <property type="protein sequence ID" value="SZX73284.1"/>
    <property type="molecule type" value="Genomic_DNA"/>
</dbReference>
<sequence>MSQDSDPFDEDYVAEEEGVDPEDEGYTTGFSSGDDDGDNENYFGQDMDLDTLLANMAQPQAGDDPQQLQPYQILRQQRNQQQQQQQQQEQAGGSKGGRKSAKGSRRRRGGASDSDEDWAADEPLELTSTSEPKRKMNKKKQRGGGGTRRGPRQMELPEHISRMVGHANLLYASNKYQAAVDLLLEVIRQVPNLADPYHTLGALHEVLGQPRLALNFYMIAAHMSGKDVGLWHKLAEMSLDNGFIRQAIYCYNKVLAKDGDHFEARFARARLYPLINEPWKAKQQYSALLERHPGHPEVVKALVTLYHDFGQSGRAIEMLEEQLAKHYASVDLTHINMLADLYMAMGHYNNAAQLVNRSEVVMCREEPLPIDLKVRRGACYAHMGDAASAQADLYELLALPVVDDQMESYQDLYVLAVTELSRLGLHEMALPFMDRLRDAPGVLELPEQWSMLADCYVKAGRRHDAVAMYAARLQGMGLQDPRYMEASLALAALHVGGGDSAAAEAVLAALDGAVAAHQLTLPEGQLQQLELFLAKASLQLQLGHTQAFADSLTPHISHLLQQMEDNAAILAAATKASASGAVPKELVKALKRRKMYARKGGRKGEGGGEVDSVFKGYISRDRRKPHIVEADRAAEQLLRRARAAGAASGAVETEAEPDDDAAAAAAAAGAEGDLPAELSALVAAASSDQEELPDLFRNEQLYGCFVDLIHALLDLGREAEAAALLARAQAVAAYSLSSRDPSWIGPSALDHPGKRRKAKGAAGGGDGNLSDWGQGAAAAAGGPAAAAERREEARLLREGLKLMAAEVAFRQGDVEETLKLLKTVLQRWPYSWRAWSLYCSCAGHRGGVSHWMKMVASLRAKHPDSLPLQVLAAHADNMQGEASTAIQSYAAALMQLPNEPLLLLCLGVAQIDAALTARHCKDRNTALLRGFAALHTYAKHRGPAAEAEAAYNLGRAAHEVGLLHVAVAHYERVLQLDQHAAADAAAQQLGQLTLQQQGQQQQGQQQQQQQGGVDQEAMQLDGDEQQEQRPADATQDMQQQKQRAMRRRQQQQPAEQQRLQQLGRGLVREAAHNLCMIYRGSGADDLARQIMRKYLTL</sequence>
<evidence type="ECO:0000313" key="3">
    <source>
        <dbReference type="EMBL" id="SZX73284.1"/>
    </source>
</evidence>
<dbReference type="InterPro" id="IPR019734">
    <property type="entry name" value="TPR_rpt"/>
</dbReference>
<dbReference type="GO" id="GO:0006383">
    <property type="term" value="P:transcription by RNA polymerase III"/>
    <property type="evidence" value="ECO:0007669"/>
    <property type="project" value="InterPro"/>
</dbReference>
<feature type="compositionally biased region" description="Acidic residues" evidence="2">
    <location>
        <begin position="113"/>
        <end position="124"/>
    </location>
</feature>
<feature type="compositionally biased region" description="Basic residues" evidence="2">
    <location>
        <begin position="96"/>
        <end position="109"/>
    </location>
</feature>
<dbReference type="GO" id="GO:0000127">
    <property type="term" value="C:transcription factor TFIIIC complex"/>
    <property type="evidence" value="ECO:0007669"/>
    <property type="project" value="TreeGrafter"/>
</dbReference>
<dbReference type="PROSITE" id="PS50005">
    <property type="entry name" value="TPR"/>
    <property type="match status" value="1"/>
</dbReference>
<dbReference type="InterPro" id="IPR039340">
    <property type="entry name" value="Tfc4/TFIIIC-102/Sfc4"/>
</dbReference>
<dbReference type="SUPFAM" id="SSF48452">
    <property type="entry name" value="TPR-like"/>
    <property type="match status" value="3"/>
</dbReference>
<dbReference type="Gene3D" id="1.25.40.10">
    <property type="entry name" value="Tetratricopeptide repeat domain"/>
    <property type="match status" value="3"/>
</dbReference>
<feature type="region of interest" description="Disordered" evidence="2">
    <location>
        <begin position="1003"/>
        <end position="1058"/>
    </location>
</feature>
<feature type="compositionally biased region" description="Low complexity" evidence="2">
    <location>
        <begin position="65"/>
        <end position="92"/>
    </location>
</feature>
<dbReference type="PANTHER" id="PTHR23082:SF0">
    <property type="entry name" value="GENERAL TRANSCRIPTION FACTOR 3C POLYPEPTIDE 3"/>
    <property type="match status" value="1"/>
</dbReference>
<organism evidence="3 4">
    <name type="scientific">Tetradesmus obliquus</name>
    <name type="common">Green alga</name>
    <name type="synonym">Acutodesmus obliquus</name>
    <dbReference type="NCBI Taxonomy" id="3088"/>
    <lineage>
        <taxon>Eukaryota</taxon>
        <taxon>Viridiplantae</taxon>
        <taxon>Chlorophyta</taxon>
        <taxon>core chlorophytes</taxon>
        <taxon>Chlorophyceae</taxon>
        <taxon>CS clade</taxon>
        <taxon>Sphaeropleales</taxon>
        <taxon>Scenedesmaceae</taxon>
        <taxon>Tetradesmus</taxon>
    </lineage>
</organism>